<reference evidence="1" key="1">
    <citation type="submission" date="2021-04" db="EMBL/GenBank/DDBJ databases">
        <title>Biosynthetic gene clusters of Dactylosporangioum roseum.</title>
        <authorList>
            <person name="Hartkoorn R.C."/>
            <person name="Beaudoing E."/>
            <person name="Hot D."/>
            <person name="Moureu S."/>
        </authorList>
    </citation>
    <scope>NUCLEOTIDE SEQUENCE</scope>
    <source>
        <strain evidence="1">NRRL B-16295</strain>
    </source>
</reference>
<dbReference type="EMBL" id="CP073721">
    <property type="protein sequence ID" value="UWZ33521.1"/>
    <property type="molecule type" value="Genomic_DNA"/>
</dbReference>
<dbReference type="Proteomes" id="UP001058271">
    <property type="component" value="Chromosome"/>
</dbReference>
<proteinExistence type="predicted"/>
<evidence type="ECO:0000313" key="1">
    <source>
        <dbReference type="EMBL" id="UWZ33521.1"/>
    </source>
</evidence>
<sequence length="48" mass="5108">MRSAGGLPARRVDPAAAGRVCVLLTQVSDVLWNGTVTEFQRLAVRAVV</sequence>
<keyword evidence="2" id="KW-1185">Reference proteome</keyword>
<evidence type="ECO:0000313" key="2">
    <source>
        <dbReference type="Proteomes" id="UP001058271"/>
    </source>
</evidence>
<gene>
    <name evidence="1" type="ORF">Drose_19615</name>
</gene>
<protein>
    <submittedName>
        <fullName evidence="1">Uncharacterized protein</fullName>
    </submittedName>
</protein>
<dbReference type="RefSeq" id="WP_260722774.1">
    <property type="nucleotide sequence ID" value="NZ_BAAABS010000062.1"/>
</dbReference>
<accession>A0ABY5YUW6</accession>
<name>A0ABY5YUW6_9ACTN</name>
<organism evidence="1 2">
    <name type="scientific">Dactylosporangium roseum</name>
    <dbReference type="NCBI Taxonomy" id="47989"/>
    <lineage>
        <taxon>Bacteria</taxon>
        <taxon>Bacillati</taxon>
        <taxon>Actinomycetota</taxon>
        <taxon>Actinomycetes</taxon>
        <taxon>Micromonosporales</taxon>
        <taxon>Micromonosporaceae</taxon>
        <taxon>Dactylosporangium</taxon>
    </lineage>
</organism>